<gene>
    <name evidence="1" type="ORF">I4F81_002193</name>
</gene>
<comment type="caution">
    <text evidence="1">The sequence shown here is derived from an EMBL/GenBank/DDBJ whole genome shotgun (WGS) entry which is preliminary data.</text>
</comment>
<dbReference type="EMBL" id="CM020618">
    <property type="protein sequence ID" value="KAK1859598.1"/>
    <property type="molecule type" value="Genomic_DNA"/>
</dbReference>
<name>A0ACC3BNV5_PYRYE</name>
<sequence length="796" mass="77286">MVITAAARCRGGAPTGDPPQDGGATAAAVATAAAGAAGAVAPAGAGPVAPAAVVPPRRWPTTWLSPSRAGASAPPPLSRASGGYASTGASFRWRPSPVTPAAVAAVAAAAADAAATAAAIGATTGAATGGTSPGTAGVGGGSAVPPLRLALPGATVEGGQQDDATDGGTIGIRTRRGVKVKLRFSGGGGERAWGAARAWLAALKSASRTASHLYQRGLVGPPARLGVGTFSVVTAGVTRPPAAAAVALKMLDIRSMRRVDRAALAVEVALLRRLRHPSIVALVDTVESDGKVVLVTEAAAGGTVKAALKAAAATAAEGKTRHAGAAGSGGRPLPRDLTRDLLRDVLAALAHLHARGVVHRDVSAANVLLRSPPPPLPPSPAAATARRPKSPGGSAPPPSPPPLQAALCVAARQGPTAPAGVAVLADFGLAVLPPSAPPLAPPPAVARGSSDILLPPLLYPAPEHEPLPRAAPPDNLTARVGTTPYVAPEVTTSGGGRTYGAAADVWSAGVLAYECLTGRLPFRGDNAAAVWAAARRGLPPDGPLGGGGGEKVLSPAATSLLRGLLCTRPATRLTAAAALAAHPYFNPSMTVEGDDEVVVVIGGRPRLAAVACAVMAAQRLASMCGDGSAAAPVVLGAAAPAAPAAATTTTPAATTATATATAAATAAATSTATATADATAGAAGMTLTTPPAHATTVEANWGGSSRGDSGSFAAAAAAARAALAAADIAQSSRRLRAPPAVAAAAAAAAALPAAATRQPASATAGDKRRKRGKEALPAGRRRVPPSPPTPSPPPPP</sequence>
<reference evidence="1" key="1">
    <citation type="submission" date="2019-11" db="EMBL/GenBank/DDBJ databases">
        <title>Nori genome reveals adaptations in red seaweeds to the harsh intertidal environment.</title>
        <authorList>
            <person name="Wang D."/>
            <person name="Mao Y."/>
        </authorList>
    </citation>
    <scope>NUCLEOTIDE SEQUENCE</scope>
    <source>
        <tissue evidence="1">Gametophyte</tissue>
    </source>
</reference>
<evidence type="ECO:0000313" key="1">
    <source>
        <dbReference type="EMBL" id="KAK1859598.1"/>
    </source>
</evidence>
<proteinExistence type="predicted"/>
<evidence type="ECO:0000313" key="2">
    <source>
        <dbReference type="Proteomes" id="UP000798662"/>
    </source>
</evidence>
<keyword evidence="2" id="KW-1185">Reference proteome</keyword>
<organism evidence="1 2">
    <name type="scientific">Pyropia yezoensis</name>
    <name type="common">Susabi-nori</name>
    <name type="synonym">Porphyra yezoensis</name>
    <dbReference type="NCBI Taxonomy" id="2788"/>
    <lineage>
        <taxon>Eukaryota</taxon>
        <taxon>Rhodophyta</taxon>
        <taxon>Bangiophyceae</taxon>
        <taxon>Bangiales</taxon>
        <taxon>Bangiaceae</taxon>
        <taxon>Pyropia</taxon>
    </lineage>
</organism>
<dbReference type="Proteomes" id="UP000798662">
    <property type="component" value="Chromosome 1"/>
</dbReference>
<protein>
    <submittedName>
        <fullName evidence="1">Uncharacterized protein</fullName>
    </submittedName>
</protein>
<accession>A0ACC3BNV5</accession>